<evidence type="ECO:0000313" key="2">
    <source>
        <dbReference type="EMBL" id="EPX74939.1"/>
    </source>
</evidence>
<feature type="chain" id="PRO_5004568612" evidence="1">
    <location>
        <begin position="17"/>
        <end position="403"/>
    </location>
</feature>
<organism evidence="2 3">
    <name type="scientific">Schizosaccharomyces octosporus (strain yFS286)</name>
    <name type="common">Fission yeast</name>
    <name type="synonym">Octosporomyces octosporus</name>
    <dbReference type="NCBI Taxonomy" id="483514"/>
    <lineage>
        <taxon>Eukaryota</taxon>
        <taxon>Fungi</taxon>
        <taxon>Dikarya</taxon>
        <taxon>Ascomycota</taxon>
        <taxon>Taphrinomycotina</taxon>
        <taxon>Schizosaccharomycetes</taxon>
        <taxon>Schizosaccharomycetales</taxon>
        <taxon>Schizosaccharomycetaceae</taxon>
        <taxon>Schizosaccharomyces</taxon>
    </lineage>
</organism>
<dbReference type="OMA" id="VYGFLNH"/>
<dbReference type="VEuPathDB" id="FungiDB:SOCG_02418"/>
<dbReference type="PANTHER" id="PTHR38705:SF1">
    <property type="entry name" value="PROTEIN RDS1"/>
    <property type="match status" value="1"/>
</dbReference>
<dbReference type="OrthoDB" id="2098436at2759"/>
<dbReference type="PANTHER" id="PTHR38705">
    <property type="entry name" value="PROTEIN RDS1"/>
    <property type="match status" value="1"/>
</dbReference>
<dbReference type="HOGENOM" id="CLU_028606_0_0_1"/>
<dbReference type="EMBL" id="KE503206">
    <property type="protein sequence ID" value="EPX74939.1"/>
    <property type="molecule type" value="Genomic_DNA"/>
</dbReference>
<evidence type="ECO:0000313" key="3">
    <source>
        <dbReference type="Proteomes" id="UP000016088"/>
    </source>
</evidence>
<accession>S9RLT5</accession>
<name>S9RLT5_SCHOY</name>
<evidence type="ECO:0000256" key="1">
    <source>
        <dbReference type="SAM" id="SignalP"/>
    </source>
</evidence>
<reference evidence="2 3" key="1">
    <citation type="journal article" date="2011" name="Science">
        <title>Comparative functional genomics of the fission yeasts.</title>
        <authorList>
            <person name="Rhind N."/>
            <person name="Chen Z."/>
            <person name="Yassour M."/>
            <person name="Thompson D.A."/>
            <person name="Haas B.J."/>
            <person name="Habib N."/>
            <person name="Wapinski I."/>
            <person name="Roy S."/>
            <person name="Lin M.F."/>
            <person name="Heiman D.I."/>
            <person name="Young S.K."/>
            <person name="Furuya K."/>
            <person name="Guo Y."/>
            <person name="Pidoux A."/>
            <person name="Chen H.M."/>
            <person name="Robbertse B."/>
            <person name="Goldberg J.M."/>
            <person name="Aoki K."/>
            <person name="Bayne E.H."/>
            <person name="Berlin A.M."/>
            <person name="Desjardins C.A."/>
            <person name="Dobbs E."/>
            <person name="Dukaj L."/>
            <person name="Fan L."/>
            <person name="FitzGerald M.G."/>
            <person name="French C."/>
            <person name="Gujja S."/>
            <person name="Hansen K."/>
            <person name="Keifenheim D."/>
            <person name="Levin J.Z."/>
            <person name="Mosher R.A."/>
            <person name="Mueller C.A."/>
            <person name="Pfiffner J."/>
            <person name="Priest M."/>
            <person name="Russ C."/>
            <person name="Smialowska A."/>
            <person name="Swoboda P."/>
            <person name="Sykes S.M."/>
            <person name="Vaughn M."/>
            <person name="Vengrova S."/>
            <person name="Yoder R."/>
            <person name="Zeng Q."/>
            <person name="Allshire R."/>
            <person name="Baulcombe D."/>
            <person name="Birren B.W."/>
            <person name="Brown W."/>
            <person name="Ekwall K."/>
            <person name="Kellis M."/>
            <person name="Leatherwood J."/>
            <person name="Levin H."/>
            <person name="Margalit H."/>
            <person name="Martienssen R."/>
            <person name="Nieduszynski C.A."/>
            <person name="Spatafora J.W."/>
            <person name="Friedman N."/>
            <person name="Dalgaard J.Z."/>
            <person name="Baumann P."/>
            <person name="Niki H."/>
            <person name="Regev A."/>
            <person name="Nusbaum C."/>
        </authorList>
    </citation>
    <scope>NUCLEOTIDE SEQUENCE [LARGE SCALE GENOMIC DNA]</scope>
    <source>
        <strain evidence="3">yFS286</strain>
    </source>
</reference>
<proteinExistence type="predicted"/>
<protein>
    <submittedName>
        <fullName evidence="2">Fungal protein</fullName>
    </submittedName>
</protein>
<dbReference type="AlphaFoldDB" id="S9RLT5"/>
<dbReference type="Pfam" id="PF13668">
    <property type="entry name" value="Ferritin_2"/>
    <property type="match status" value="1"/>
</dbReference>
<sequence>MVFSFTASLLAGAALAKGVLSAQAVPTNFTGVGGVPANFAYNATGDFNSSLMPANFTPAGGIVPMDPDPTYHPLSDFDYQSLSLALYHEYIEYDLFNYALTRFSDEEFDAAGINAEYRHLIRFMAQQEIGHIDLITNMLGPDAPKACQYKYDFDSVGGFLDFAQKQTQWTESSTYGFLPHLNSRAAEQLLLQSITTEARQEMSLRQLQGLFPYPVWFETGLPQSFAWTLLAPYIVSCPPENHRLVWQNFPGLHVVSPSTITNYSNASYPQYPNGTYMYPAAVSTNRTLPMSLPGQIVEFQWEAPGQPIGPNASYTTSTSVNGAPQFAAWISQLNVTYTPLNVTGNNSGSTYQPSVHVYNDSTQQVINGSSFVVLTDIALPVTPFNLTAINEHIVAGPLVYSSG</sequence>
<keyword evidence="1" id="KW-0732">Signal</keyword>
<dbReference type="InterPro" id="IPR039254">
    <property type="entry name" value="Rds1"/>
</dbReference>
<keyword evidence="3" id="KW-1185">Reference proteome</keyword>
<dbReference type="RefSeq" id="XP_013016365.1">
    <property type="nucleotide sequence ID" value="XM_013160911.1"/>
</dbReference>
<dbReference type="eggNOG" id="ENOG502QSE0">
    <property type="taxonomic scope" value="Eukaryota"/>
</dbReference>
<gene>
    <name evidence="2" type="ORF">SOCG_02418</name>
</gene>
<dbReference type="GeneID" id="25031395"/>
<dbReference type="Proteomes" id="UP000016088">
    <property type="component" value="Unassembled WGS sequence"/>
</dbReference>
<feature type="signal peptide" evidence="1">
    <location>
        <begin position="1"/>
        <end position="16"/>
    </location>
</feature>